<proteinExistence type="predicted"/>
<dbReference type="Proteomes" id="UP000447434">
    <property type="component" value="Chromosome 23"/>
</dbReference>
<dbReference type="EMBL" id="WOCE01000023">
    <property type="protein sequence ID" value="KAE9587441.1"/>
    <property type="molecule type" value="Genomic_DNA"/>
</dbReference>
<evidence type="ECO:0000313" key="2">
    <source>
        <dbReference type="Proteomes" id="UP000447434"/>
    </source>
</evidence>
<name>A0A6A4NFA8_LUPAL</name>
<organism evidence="1 2">
    <name type="scientific">Lupinus albus</name>
    <name type="common">White lupine</name>
    <name type="synonym">Lupinus termis</name>
    <dbReference type="NCBI Taxonomy" id="3870"/>
    <lineage>
        <taxon>Eukaryota</taxon>
        <taxon>Viridiplantae</taxon>
        <taxon>Streptophyta</taxon>
        <taxon>Embryophyta</taxon>
        <taxon>Tracheophyta</taxon>
        <taxon>Spermatophyta</taxon>
        <taxon>Magnoliopsida</taxon>
        <taxon>eudicotyledons</taxon>
        <taxon>Gunneridae</taxon>
        <taxon>Pentapetalae</taxon>
        <taxon>rosids</taxon>
        <taxon>fabids</taxon>
        <taxon>Fabales</taxon>
        <taxon>Fabaceae</taxon>
        <taxon>Papilionoideae</taxon>
        <taxon>50 kb inversion clade</taxon>
        <taxon>genistoids sensu lato</taxon>
        <taxon>core genistoids</taxon>
        <taxon>Genisteae</taxon>
        <taxon>Lupinus</taxon>
    </lineage>
</organism>
<evidence type="ECO:0000313" key="1">
    <source>
        <dbReference type="EMBL" id="KAE9587441.1"/>
    </source>
</evidence>
<gene>
    <name evidence="1" type="ORF">Lalb_Chr23g0273651</name>
</gene>
<protein>
    <submittedName>
        <fullName evidence="1">Uncharacterized protein</fullName>
    </submittedName>
</protein>
<dbReference type="AlphaFoldDB" id="A0A6A4NFA8"/>
<keyword evidence="2" id="KW-1185">Reference proteome</keyword>
<reference evidence="2" key="1">
    <citation type="journal article" date="2020" name="Nat. Commun.">
        <title>Genome sequence of the cluster root forming white lupin.</title>
        <authorList>
            <person name="Hufnagel B."/>
            <person name="Marques A."/>
            <person name="Soriano A."/>
            <person name="Marques L."/>
            <person name="Divol F."/>
            <person name="Doumas P."/>
            <person name="Sallet E."/>
            <person name="Mancinotti D."/>
            <person name="Carrere S."/>
            <person name="Marande W."/>
            <person name="Arribat S."/>
            <person name="Keller J."/>
            <person name="Huneau C."/>
            <person name="Blein T."/>
            <person name="Aime D."/>
            <person name="Laguerre M."/>
            <person name="Taylor J."/>
            <person name="Schubert V."/>
            <person name="Nelson M."/>
            <person name="Geu-Flores F."/>
            <person name="Crespi M."/>
            <person name="Gallardo-Guerrero K."/>
            <person name="Delaux P.-M."/>
            <person name="Salse J."/>
            <person name="Berges H."/>
            <person name="Guyot R."/>
            <person name="Gouzy J."/>
            <person name="Peret B."/>
        </authorList>
    </citation>
    <scope>NUCLEOTIDE SEQUENCE [LARGE SCALE GENOMIC DNA]</scope>
    <source>
        <strain evidence="2">cv. Amiga</strain>
    </source>
</reference>
<accession>A0A6A4NFA8</accession>
<comment type="caution">
    <text evidence="1">The sequence shown here is derived from an EMBL/GenBank/DDBJ whole genome shotgun (WGS) entry which is preliminary data.</text>
</comment>
<sequence>MGIKSLTLSFFPQSLPRQLQSSPGPTHAKVKWRWHTKRVVYGQNRDGIGGAALVNPHSRCPVSLACNQERNNSGSRG</sequence>